<keyword evidence="3 5" id="KW-0378">Hydrolase</keyword>
<dbReference type="GO" id="GO:0003924">
    <property type="term" value="F:GTPase activity"/>
    <property type="evidence" value="ECO:0007669"/>
    <property type="project" value="TreeGrafter"/>
</dbReference>
<evidence type="ECO:0000256" key="4">
    <source>
        <dbReference type="ARBA" id="ARBA00023134"/>
    </source>
</evidence>
<keyword evidence="6" id="KW-0812">Transmembrane</keyword>
<sequence length="115" mass="13335">MAYPGTLNSLYAFVVWIASYALVAVIGLFQISTTYCTSLYQHFEATQRTIPTLKKFNHPVAMDIREHISLGNVMEEFELASNGGHIYYMEHLEEKEYKWLSEEQEYDRKGVKMDG</sequence>
<dbReference type="Gene3D" id="3.40.50.300">
    <property type="entry name" value="P-loop containing nucleotide triphosphate hydrolases"/>
    <property type="match status" value="1"/>
</dbReference>
<accession>A0AA38W517</accession>
<comment type="similarity">
    <text evidence="1 5">Belongs to the GPN-loop GTPase family.</text>
</comment>
<keyword evidence="2 5" id="KW-0547">Nucleotide-binding</keyword>
<evidence type="ECO:0000256" key="1">
    <source>
        <dbReference type="ARBA" id="ARBA00005290"/>
    </source>
</evidence>
<evidence type="ECO:0000256" key="5">
    <source>
        <dbReference type="RuleBase" id="RU365059"/>
    </source>
</evidence>
<dbReference type="InterPro" id="IPR027417">
    <property type="entry name" value="P-loop_NTPase"/>
</dbReference>
<evidence type="ECO:0000313" key="8">
    <source>
        <dbReference type="Proteomes" id="UP001172457"/>
    </source>
</evidence>
<feature type="transmembrane region" description="Helical" evidence="6">
    <location>
        <begin position="12"/>
        <end position="31"/>
    </location>
</feature>
<dbReference type="InterPro" id="IPR004130">
    <property type="entry name" value="Gpn"/>
</dbReference>
<evidence type="ECO:0000256" key="6">
    <source>
        <dbReference type="SAM" id="Phobius"/>
    </source>
</evidence>
<keyword evidence="6" id="KW-0472">Membrane</keyword>
<evidence type="ECO:0000313" key="7">
    <source>
        <dbReference type="EMBL" id="KAJ9549022.1"/>
    </source>
</evidence>
<comment type="caution">
    <text evidence="7">The sequence shown here is derived from an EMBL/GenBank/DDBJ whole genome shotgun (WGS) entry which is preliminary data.</text>
</comment>
<dbReference type="PANTHER" id="PTHR21231">
    <property type="entry name" value="XPA-BINDING PROTEIN 1-RELATED"/>
    <property type="match status" value="1"/>
</dbReference>
<organism evidence="7 8">
    <name type="scientific">Centaurea solstitialis</name>
    <name type="common">yellow star-thistle</name>
    <dbReference type="NCBI Taxonomy" id="347529"/>
    <lineage>
        <taxon>Eukaryota</taxon>
        <taxon>Viridiplantae</taxon>
        <taxon>Streptophyta</taxon>
        <taxon>Embryophyta</taxon>
        <taxon>Tracheophyta</taxon>
        <taxon>Spermatophyta</taxon>
        <taxon>Magnoliopsida</taxon>
        <taxon>eudicotyledons</taxon>
        <taxon>Gunneridae</taxon>
        <taxon>Pentapetalae</taxon>
        <taxon>asterids</taxon>
        <taxon>campanulids</taxon>
        <taxon>Asterales</taxon>
        <taxon>Asteraceae</taxon>
        <taxon>Carduoideae</taxon>
        <taxon>Cardueae</taxon>
        <taxon>Centaureinae</taxon>
        <taxon>Centaurea</taxon>
    </lineage>
</organism>
<keyword evidence="4 5" id="KW-0342">GTP-binding</keyword>
<protein>
    <recommendedName>
        <fullName evidence="5">GPN-loop GTPase 3</fullName>
    </recommendedName>
</protein>
<comment type="function">
    <text evidence="5">Small GTPase required for proper nuclear import of RNA polymerase II and III (RNAPII and RNAPIII). May act at an RNAP assembly step prior to nuclear import.</text>
</comment>
<keyword evidence="8" id="KW-1185">Reference proteome</keyword>
<dbReference type="Pfam" id="PF03029">
    <property type="entry name" value="ATP_bind_1"/>
    <property type="match status" value="1"/>
</dbReference>
<dbReference type="AlphaFoldDB" id="A0AA38W517"/>
<reference evidence="7" key="1">
    <citation type="submission" date="2023-03" db="EMBL/GenBank/DDBJ databases">
        <title>Chromosome-scale reference genome and RAD-based genetic map of yellow starthistle (Centaurea solstitialis) reveal putative structural variation and QTLs associated with invader traits.</title>
        <authorList>
            <person name="Reatini B."/>
            <person name="Cang F.A."/>
            <person name="Jiang Q."/>
            <person name="Mckibben M.T.W."/>
            <person name="Barker M.S."/>
            <person name="Rieseberg L.H."/>
            <person name="Dlugosch K.M."/>
        </authorList>
    </citation>
    <scope>NUCLEOTIDE SEQUENCE</scope>
    <source>
        <strain evidence="7">CAN-66</strain>
        <tissue evidence="7">Leaf</tissue>
    </source>
</reference>
<name>A0AA38W517_9ASTR</name>
<comment type="subunit">
    <text evidence="5">Binds to RNA polymerase II (RNAPII).</text>
</comment>
<evidence type="ECO:0000256" key="2">
    <source>
        <dbReference type="ARBA" id="ARBA00022741"/>
    </source>
</evidence>
<dbReference type="EMBL" id="JARYMX010000005">
    <property type="protein sequence ID" value="KAJ9549022.1"/>
    <property type="molecule type" value="Genomic_DNA"/>
</dbReference>
<proteinExistence type="inferred from homology"/>
<dbReference type="GO" id="GO:0005525">
    <property type="term" value="F:GTP binding"/>
    <property type="evidence" value="ECO:0007669"/>
    <property type="project" value="UniProtKB-KW"/>
</dbReference>
<dbReference type="PANTHER" id="PTHR21231:SF7">
    <property type="entry name" value="GPN-LOOP GTPASE 3"/>
    <property type="match status" value="1"/>
</dbReference>
<dbReference type="Proteomes" id="UP001172457">
    <property type="component" value="Chromosome 5"/>
</dbReference>
<evidence type="ECO:0000256" key="3">
    <source>
        <dbReference type="ARBA" id="ARBA00022801"/>
    </source>
</evidence>
<keyword evidence="6" id="KW-1133">Transmembrane helix</keyword>
<gene>
    <name evidence="7" type="ORF">OSB04_021565</name>
</gene>